<dbReference type="RefSeq" id="WP_037069466.1">
    <property type="nucleotide sequence ID" value="NZ_HG916852.1"/>
</dbReference>
<dbReference type="KEGG" id="rhl:LPU83_1725"/>
<organism evidence="1 2">
    <name type="scientific">Rhizobium favelukesii</name>
    <dbReference type="NCBI Taxonomy" id="348824"/>
    <lineage>
        <taxon>Bacteria</taxon>
        <taxon>Pseudomonadati</taxon>
        <taxon>Pseudomonadota</taxon>
        <taxon>Alphaproteobacteria</taxon>
        <taxon>Hyphomicrobiales</taxon>
        <taxon>Rhizobiaceae</taxon>
        <taxon>Rhizobium/Agrobacterium group</taxon>
        <taxon>Rhizobium</taxon>
    </lineage>
</organism>
<reference evidence="1" key="1">
    <citation type="submission" date="2013-11" db="EMBL/GenBank/DDBJ databases">
        <title>Draft genome sequence of the broad-host-range Rhizobium sp. LPU83 strain, a member of the low-genetic diversity Oregon-like Rhizobium sp. group.</title>
        <authorList>
            <person name="Wibberg D."/>
            <person name="Puehler A."/>
            <person name="Schlueter A."/>
        </authorList>
    </citation>
    <scope>NUCLEOTIDE SEQUENCE [LARGE SCALE GENOMIC DNA]</scope>
    <source>
        <strain evidence="1">LPU83</strain>
    </source>
</reference>
<keyword evidence="2" id="KW-1185">Reference proteome</keyword>
<gene>
    <name evidence="1" type="ORF">LPU83_1725</name>
</gene>
<dbReference type="Proteomes" id="UP000019443">
    <property type="component" value="Chromosome"/>
</dbReference>
<dbReference type="EMBL" id="HG916852">
    <property type="protein sequence ID" value="CDM57390.1"/>
    <property type="molecule type" value="Genomic_DNA"/>
</dbReference>
<sequence>MSAYFVAAETIADAAYAIKHDVPGGLKPYDALSPVSLGQVLWQLNALAVYEANNEDLGALMGTIATYKQESRPDPSPDEWQRYKSLQCLIYQCAEGTVPDTDLYKAMEDAETRIAVRLTGVSDPQTAKNAANSHSYYDNASWGRG</sequence>
<protein>
    <submittedName>
        <fullName evidence="1">Uncharacterized protein</fullName>
    </submittedName>
</protein>
<evidence type="ECO:0000313" key="2">
    <source>
        <dbReference type="Proteomes" id="UP000019443"/>
    </source>
</evidence>
<name>W6RAK8_9HYPH</name>
<evidence type="ECO:0000313" key="1">
    <source>
        <dbReference type="EMBL" id="CDM57390.1"/>
    </source>
</evidence>
<accession>W6RAK8</accession>
<proteinExistence type="predicted"/>
<dbReference type="PATRIC" id="fig|348824.6.peg.1851"/>
<dbReference type="AlphaFoldDB" id="W6RAK8"/>
<dbReference type="HOGENOM" id="CLU_1785344_0_0_5"/>